<evidence type="ECO:0000313" key="2">
    <source>
        <dbReference type="Proteomes" id="UP000230066"/>
    </source>
</evidence>
<gene>
    <name evidence="1" type="ORF">D915_009998</name>
</gene>
<protein>
    <submittedName>
        <fullName evidence="1">Uncharacterized protein</fullName>
    </submittedName>
</protein>
<proteinExistence type="predicted"/>
<accession>A0A4E0QZS6</accession>
<sequence>MIASFDRFTELKENSVTINFEDIRATGNDDSWIEFTIKATESGTSSDSLIHCVALSGYHVLENSRIRYQFTLKEDKKVIKRLKRELAKDSEVMVTLFVSIRLSNCAEMKNGDNISVLVKGALGGETAYITIAIPVYRKEDTEKVDLNLKMMANCSDVYPGDTVDISATISHSSQSKAECDSITMVLHNGPWVSKVDLTSNGSEVLWNDNSDIRLFVRHTSRSYFESQIIVSARVQFAKEFGLPK</sequence>
<organism evidence="1 2">
    <name type="scientific">Fasciola hepatica</name>
    <name type="common">Liver fluke</name>
    <dbReference type="NCBI Taxonomy" id="6192"/>
    <lineage>
        <taxon>Eukaryota</taxon>
        <taxon>Metazoa</taxon>
        <taxon>Spiralia</taxon>
        <taxon>Lophotrochozoa</taxon>
        <taxon>Platyhelminthes</taxon>
        <taxon>Trematoda</taxon>
        <taxon>Digenea</taxon>
        <taxon>Plagiorchiida</taxon>
        <taxon>Echinostomata</taxon>
        <taxon>Echinostomatoidea</taxon>
        <taxon>Fasciolidae</taxon>
        <taxon>Fasciola</taxon>
    </lineage>
</organism>
<comment type="caution">
    <text evidence="1">The sequence shown here is derived from an EMBL/GenBank/DDBJ whole genome shotgun (WGS) entry which is preliminary data.</text>
</comment>
<name>A0A4E0QZS6_FASHE</name>
<keyword evidence="2" id="KW-1185">Reference proteome</keyword>
<dbReference type="EMBL" id="JXXN02007540">
    <property type="protein sequence ID" value="THD19056.1"/>
    <property type="molecule type" value="Genomic_DNA"/>
</dbReference>
<reference evidence="1" key="1">
    <citation type="submission" date="2019-03" db="EMBL/GenBank/DDBJ databases">
        <title>Improved annotation for the trematode Fasciola hepatica.</title>
        <authorList>
            <person name="Choi Y.-J."/>
            <person name="Martin J."/>
            <person name="Mitreva M."/>
        </authorList>
    </citation>
    <scope>NUCLEOTIDE SEQUENCE [LARGE SCALE GENOMIC DNA]</scope>
</reference>
<evidence type="ECO:0000313" key="1">
    <source>
        <dbReference type="EMBL" id="THD19056.1"/>
    </source>
</evidence>
<dbReference type="Proteomes" id="UP000230066">
    <property type="component" value="Unassembled WGS sequence"/>
</dbReference>
<dbReference type="AlphaFoldDB" id="A0A4E0QZS6"/>